<feature type="region of interest" description="Disordered" evidence="1">
    <location>
        <begin position="1"/>
        <end position="33"/>
    </location>
</feature>
<organism evidence="2 3">
    <name type="scientific">Phytophthora nicotianae P1976</name>
    <dbReference type="NCBI Taxonomy" id="1317066"/>
    <lineage>
        <taxon>Eukaryota</taxon>
        <taxon>Sar</taxon>
        <taxon>Stramenopiles</taxon>
        <taxon>Oomycota</taxon>
        <taxon>Peronosporomycetes</taxon>
        <taxon>Peronosporales</taxon>
        <taxon>Peronosporaceae</taxon>
        <taxon>Phytophthora</taxon>
    </lineage>
</organism>
<evidence type="ECO:0000313" key="2">
    <source>
        <dbReference type="EMBL" id="ETO76679.1"/>
    </source>
</evidence>
<dbReference type="Proteomes" id="UP000028582">
    <property type="component" value="Unassembled WGS sequence"/>
</dbReference>
<evidence type="ECO:0000256" key="1">
    <source>
        <dbReference type="SAM" id="MobiDB-lite"/>
    </source>
</evidence>
<accession>A0A081ACR8</accession>
<name>A0A081ACR8_PHYNI</name>
<reference evidence="2 3" key="1">
    <citation type="submission" date="2013-11" db="EMBL/GenBank/DDBJ databases">
        <title>The Genome Sequence of Phytophthora parasitica P1976.</title>
        <authorList>
            <consortium name="The Broad Institute Genomics Platform"/>
            <person name="Russ C."/>
            <person name="Tyler B."/>
            <person name="Panabieres F."/>
            <person name="Shan W."/>
            <person name="Tripathy S."/>
            <person name="Grunwald N."/>
            <person name="Machado M."/>
            <person name="Johnson C.S."/>
            <person name="Walker B."/>
            <person name="Young S."/>
            <person name="Zeng Q."/>
            <person name="Gargeya S."/>
            <person name="Fitzgerald M."/>
            <person name="Haas B."/>
            <person name="Abouelleil A."/>
            <person name="Allen A.W."/>
            <person name="Alvarado L."/>
            <person name="Arachchi H.M."/>
            <person name="Berlin A.M."/>
            <person name="Chapman S.B."/>
            <person name="Gainer-Dewar J."/>
            <person name="Goldberg J."/>
            <person name="Griggs A."/>
            <person name="Gujja S."/>
            <person name="Hansen M."/>
            <person name="Howarth C."/>
            <person name="Imamovic A."/>
            <person name="Ireland A."/>
            <person name="Larimer J."/>
            <person name="McCowan C."/>
            <person name="Murphy C."/>
            <person name="Pearson M."/>
            <person name="Poon T.W."/>
            <person name="Priest M."/>
            <person name="Roberts A."/>
            <person name="Saif S."/>
            <person name="Shea T."/>
            <person name="Sisk P."/>
            <person name="Sykes S."/>
            <person name="Wortman J."/>
            <person name="Nusbaum C."/>
            <person name="Birren B."/>
        </authorList>
    </citation>
    <scope>NUCLEOTIDE SEQUENCE [LARGE SCALE GENOMIC DNA]</scope>
    <source>
        <strain evidence="2 3">P1976</strain>
    </source>
</reference>
<protein>
    <submittedName>
        <fullName evidence="2">Uncharacterized protein</fullName>
    </submittedName>
</protein>
<comment type="caution">
    <text evidence="2">The sequence shown here is derived from an EMBL/GenBank/DDBJ whole genome shotgun (WGS) entry which is preliminary data.</text>
</comment>
<dbReference type="AlphaFoldDB" id="A0A081ACR8"/>
<gene>
    <name evidence="2" type="ORF">F444_07972</name>
</gene>
<evidence type="ECO:0000313" key="3">
    <source>
        <dbReference type="Proteomes" id="UP000028582"/>
    </source>
</evidence>
<feature type="compositionally biased region" description="Basic and acidic residues" evidence="1">
    <location>
        <begin position="10"/>
        <end position="33"/>
    </location>
</feature>
<proteinExistence type="predicted"/>
<sequence length="33" mass="3960">MWSHLQNGERAGEDTRRQIADRDMREKFGANRQ</sequence>
<dbReference type="EMBL" id="ANJA01001515">
    <property type="protein sequence ID" value="ETO76679.1"/>
    <property type="molecule type" value="Genomic_DNA"/>
</dbReference>